<proteinExistence type="predicted"/>
<dbReference type="RefSeq" id="WP_319832048.1">
    <property type="nucleotide sequence ID" value="NZ_CP138858.1"/>
</dbReference>
<evidence type="ECO:0000256" key="1">
    <source>
        <dbReference type="SAM" id="SignalP"/>
    </source>
</evidence>
<reference evidence="5 6" key="1">
    <citation type="submission" date="2023-11" db="EMBL/GenBank/DDBJ databases">
        <title>Coraliomargarita sp. nov., isolated from marine algae.</title>
        <authorList>
            <person name="Lee J.K."/>
            <person name="Baek J.H."/>
            <person name="Kim J.M."/>
            <person name="Choi D.G."/>
            <person name="Jeon C.O."/>
        </authorList>
    </citation>
    <scope>NUCLEOTIDE SEQUENCE [LARGE SCALE GENOMIC DNA]</scope>
    <source>
        <strain evidence="5 6">J2-16</strain>
    </source>
</reference>
<evidence type="ECO:0000259" key="2">
    <source>
        <dbReference type="Pfam" id="PF14498"/>
    </source>
</evidence>
<feature type="signal peptide" evidence="1">
    <location>
        <begin position="1"/>
        <end position="22"/>
    </location>
</feature>
<dbReference type="InterPro" id="IPR054363">
    <property type="entry name" value="GH95_cat"/>
</dbReference>
<evidence type="ECO:0000313" key="6">
    <source>
        <dbReference type="Proteomes" id="UP001324993"/>
    </source>
</evidence>
<evidence type="ECO:0000313" key="5">
    <source>
        <dbReference type="EMBL" id="WPJ95155.1"/>
    </source>
</evidence>
<feature type="domain" description="Glycosyl hydrolase family 95 catalytic" evidence="4">
    <location>
        <begin position="294"/>
        <end position="654"/>
    </location>
</feature>
<evidence type="ECO:0000259" key="4">
    <source>
        <dbReference type="Pfam" id="PF22124"/>
    </source>
</evidence>
<dbReference type="GO" id="GO:0016787">
    <property type="term" value="F:hydrolase activity"/>
    <property type="evidence" value="ECO:0007669"/>
    <property type="project" value="UniProtKB-KW"/>
</dbReference>
<organism evidence="5 6">
    <name type="scientific">Coraliomargarita algicola</name>
    <dbReference type="NCBI Taxonomy" id="3092156"/>
    <lineage>
        <taxon>Bacteria</taxon>
        <taxon>Pseudomonadati</taxon>
        <taxon>Verrucomicrobiota</taxon>
        <taxon>Opitutia</taxon>
        <taxon>Puniceicoccales</taxon>
        <taxon>Coraliomargaritaceae</taxon>
        <taxon>Coraliomargarita</taxon>
    </lineage>
</organism>
<dbReference type="PANTHER" id="PTHR31084">
    <property type="entry name" value="ALPHA-L-FUCOSIDASE 2"/>
    <property type="match status" value="1"/>
</dbReference>
<dbReference type="Pfam" id="PF14498">
    <property type="entry name" value="Glyco_hyd_65N_2"/>
    <property type="match status" value="1"/>
</dbReference>
<accession>A0ABZ0RJK2</accession>
<dbReference type="InterPro" id="IPR008928">
    <property type="entry name" value="6-hairpin_glycosidase_sf"/>
</dbReference>
<name>A0ABZ0RJK2_9BACT</name>
<keyword evidence="6" id="KW-1185">Reference proteome</keyword>
<feature type="chain" id="PRO_5047235454" evidence="1">
    <location>
        <begin position="23"/>
        <end position="749"/>
    </location>
</feature>
<dbReference type="InterPro" id="IPR027414">
    <property type="entry name" value="GH95_N_dom"/>
</dbReference>
<sequence length="749" mass="83534">MTQSFTPPLLLVCFLLLAQLHAEVITAPERAHDTFTADSLTLPAPIKRWDNALPLGNGLTGGLLWGEGSELRLSLDRGDLWDERGNAEVYDPKRSYETLLQNIQDKDTRTWKKYFDTTYFKSKWTKIPGGRLVISLPDGTTSKRFHLDFPSATAEVQTTTQAVQMFFSAASPVALARVPAGSTFELLRPDSLDSLGYPPADFSRSDHGITYTQETAEKLVYAFAVEWKTLENQTLVAIASASNEQGGTPSELARAQALAALSAGWDKLHAAHLEWWKAFYHTSTVQLPAPRLQTHYNLVKYFYGSASRADAPPMPLQGIWTADEGKLPPWKGDYHNDLNTQMTYVAWQAAGLKESGMSYLNFYLSRLPQFRKYGKDFFGLDTAMVPGVMTLQGQAMGGWPPYAMGLTAGLWNGHAFYQYWKTSQDPVFLSQNAYPFLAEIATSTLALTKEKNGKLYLITSSSPEWNGGGMRAYLTPNSNFDQALLTWSLLALKEMAQELDKTDDFNQWEALLQQMPPLQVSAESNALLISKGIEFKHSHRHFSHALAIHPLGILNIDQGSAEKEQVRATVRQIIDNGSRAWTGYSFTWAASLAARAGFADDAARLLSDFERGFVTRNGFHVNGDQTRSGLSKLVYRPFTLEGNFLFMDAVQEMLLQSWGNKVRIFPAVPDSWRDSSFKDLRAEGGFIVSAKRKNCKTIEVTITATTDSTLRLRNPFKNSPFKSNYPHTTEGDLLVFPLKAGDTLELQSI</sequence>
<dbReference type="Proteomes" id="UP001324993">
    <property type="component" value="Chromosome"/>
</dbReference>
<evidence type="ECO:0000259" key="3">
    <source>
        <dbReference type="Pfam" id="PF21307"/>
    </source>
</evidence>
<dbReference type="Pfam" id="PF22124">
    <property type="entry name" value="Glyco_hydro_95_cat"/>
    <property type="match status" value="1"/>
</dbReference>
<keyword evidence="1" id="KW-0732">Signal</keyword>
<dbReference type="PANTHER" id="PTHR31084:SF0">
    <property type="entry name" value="ALPHA-L-FUCOSIDASE 2"/>
    <property type="match status" value="1"/>
</dbReference>
<dbReference type="Pfam" id="PF21307">
    <property type="entry name" value="Glyco_hydro_95_C"/>
    <property type="match status" value="1"/>
</dbReference>
<dbReference type="InterPro" id="IPR012341">
    <property type="entry name" value="6hp_glycosidase-like_sf"/>
</dbReference>
<feature type="domain" description="Alpha fucosidase A-like C-terminal" evidence="3">
    <location>
        <begin position="656"/>
        <end position="742"/>
    </location>
</feature>
<dbReference type="InterPro" id="IPR049053">
    <property type="entry name" value="AFCA-like_C"/>
</dbReference>
<protein>
    <submittedName>
        <fullName evidence="5">Glycoside hydrolase N-terminal domain-containing protein</fullName>
    </submittedName>
</protein>
<keyword evidence="5" id="KW-0378">Hydrolase</keyword>
<dbReference type="Gene3D" id="1.50.10.10">
    <property type="match status" value="1"/>
</dbReference>
<feature type="domain" description="Glycosyl hydrolase family 95 N-terminal" evidence="2">
    <location>
        <begin position="42"/>
        <end position="179"/>
    </location>
</feature>
<dbReference type="SUPFAM" id="SSF48208">
    <property type="entry name" value="Six-hairpin glycosidases"/>
    <property type="match status" value="1"/>
</dbReference>
<dbReference type="EMBL" id="CP138858">
    <property type="protein sequence ID" value="WPJ95155.1"/>
    <property type="molecule type" value="Genomic_DNA"/>
</dbReference>
<gene>
    <name evidence="5" type="ORF">SH580_17170</name>
</gene>